<evidence type="ECO:0000313" key="2">
    <source>
        <dbReference type="Proteomes" id="UP000297245"/>
    </source>
</evidence>
<protein>
    <submittedName>
        <fullName evidence="1">Uncharacterized protein</fullName>
    </submittedName>
</protein>
<dbReference type="Proteomes" id="UP000297245">
    <property type="component" value="Unassembled WGS sequence"/>
</dbReference>
<sequence length="260" mass="29314">MANLIRSAKSCSDWTLNDLDAYHIELHSQNHLTFFGVQALPLPQVDPELINTSAARDMVQDCNAELIHLLDLAMNHRAGEPAVNDFMVELFKRLGYVRRNRIARTRRENLALLICGEHRDAEIDVCLLDRSRNEILLLVQEDKWVEDSDEGANAEAQLVAKAIAAFTENNKNREAIGLDPLTEKVMPGIMMVGTAPTFFKIPVTEQLVYHVRHGTYPPQSMLVIYCCPPLARSHSEGMRPLDNRQPILSCFEAFKPIVGI</sequence>
<name>A0A4S8M2P2_DENBC</name>
<gene>
    <name evidence="1" type="ORF">K435DRAFT_665350</name>
</gene>
<dbReference type="OrthoDB" id="3258141at2759"/>
<proteinExistence type="predicted"/>
<reference evidence="1 2" key="1">
    <citation type="journal article" date="2019" name="Nat. Ecol. Evol.">
        <title>Megaphylogeny resolves global patterns of mushroom evolution.</title>
        <authorList>
            <person name="Varga T."/>
            <person name="Krizsan K."/>
            <person name="Foldi C."/>
            <person name="Dima B."/>
            <person name="Sanchez-Garcia M."/>
            <person name="Sanchez-Ramirez S."/>
            <person name="Szollosi G.J."/>
            <person name="Szarkandi J.G."/>
            <person name="Papp V."/>
            <person name="Albert L."/>
            <person name="Andreopoulos W."/>
            <person name="Angelini C."/>
            <person name="Antonin V."/>
            <person name="Barry K.W."/>
            <person name="Bougher N.L."/>
            <person name="Buchanan P."/>
            <person name="Buyck B."/>
            <person name="Bense V."/>
            <person name="Catcheside P."/>
            <person name="Chovatia M."/>
            <person name="Cooper J."/>
            <person name="Damon W."/>
            <person name="Desjardin D."/>
            <person name="Finy P."/>
            <person name="Geml J."/>
            <person name="Haridas S."/>
            <person name="Hughes K."/>
            <person name="Justo A."/>
            <person name="Karasinski D."/>
            <person name="Kautmanova I."/>
            <person name="Kiss B."/>
            <person name="Kocsube S."/>
            <person name="Kotiranta H."/>
            <person name="LaButti K.M."/>
            <person name="Lechner B.E."/>
            <person name="Liimatainen K."/>
            <person name="Lipzen A."/>
            <person name="Lukacs Z."/>
            <person name="Mihaltcheva S."/>
            <person name="Morgado L.N."/>
            <person name="Niskanen T."/>
            <person name="Noordeloos M.E."/>
            <person name="Ohm R.A."/>
            <person name="Ortiz-Santana B."/>
            <person name="Ovrebo C."/>
            <person name="Racz N."/>
            <person name="Riley R."/>
            <person name="Savchenko A."/>
            <person name="Shiryaev A."/>
            <person name="Soop K."/>
            <person name="Spirin V."/>
            <person name="Szebenyi C."/>
            <person name="Tomsovsky M."/>
            <person name="Tulloss R.E."/>
            <person name="Uehling J."/>
            <person name="Grigoriev I.V."/>
            <person name="Vagvolgyi C."/>
            <person name="Papp T."/>
            <person name="Martin F.M."/>
            <person name="Miettinen O."/>
            <person name="Hibbett D.S."/>
            <person name="Nagy L.G."/>
        </authorList>
    </citation>
    <scope>NUCLEOTIDE SEQUENCE [LARGE SCALE GENOMIC DNA]</scope>
    <source>
        <strain evidence="1 2">CBS 962.96</strain>
    </source>
</reference>
<accession>A0A4S8M2P2</accession>
<evidence type="ECO:0000313" key="1">
    <source>
        <dbReference type="EMBL" id="THU95943.1"/>
    </source>
</evidence>
<dbReference type="AlphaFoldDB" id="A0A4S8M2P2"/>
<dbReference type="EMBL" id="ML179188">
    <property type="protein sequence ID" value="THU95943.1"/>
    <property type="molecule type" value="Genomic_DNA"/>
</dbReference>
<keyword evidence="2" id="KW-1185">Reference proteome</keyword>
<organism evidence="1 2">
    <name type="scientific">Dendrothele bispora (strain CBS 962.96)</name>
    <dbReference type="NCBI Taxonomy" id="1314807"/>
    <lineage>
        <taxon>Eukaryota</taxon>
        <taxon>Fungi</taxon>
        <taxon>Dikarya</taxon>
        <taxon>Basidiomycota</taxon>
        <taxon>Agaricomycotina</taxon>
        <taxon>Agaricomycetes</taxon>
        <taxon>Agaricomycetidae</taxon>
        <taxon>Agaricales</taxon>
        <taxon>Agaricales incertae sedis</taxon>
        <taxon>Dendrothele</taxon>
    </lineage>
</organism>